<evidence type="ECO:0000313" key="2">
    <source>
        <dbReference type="EMBL" id="KAJ4395537.1"/>
    </source>
</evidence>
<dbReference type="OrthoDB" id="202840at2759"/>
<evidence type="ECO:0000259" key="1">
    <source>
        <dbReference type="Pfam" id="PF25907"/>
    </source>
</evidence>
<feature type="domain" description="DUF7962" evidence="1">
    <location>
        <begin position="106"/>
        <end position="175"/>
    </location>
</feature>
<evidence type="ECO:0000313" key="3">
    <source>
        <dbReference type="Proteomes" id="UP001140510"/>
    </source>
</evidence>
<comment type="caution">
    <text evidence="2">The sequence shown here is derived from an EMBL/GenBank/DDBJ whole genome shotgun (WGS) entry which is preliminary data.</text>
</comment>
<dbReference type="Proteomes" id="UP001140510">
    <property type="component" value="Unassembled WGS sequence"/>
</dbReference>
<organism evidence="2 3">
    <name type="scientific">Didymella pomorum</name>
    <dbReference type="NCBI Taxonomy" id="749634"/>
    <lineage>
        <taxon>Eukaryota</taxon>
        <taxon>Fungi</taxon>
        <taxon>Dikarya</taxon>
        <taxon>Ascomycota</taxon>
        <taxon>Pezizomycotina</taxon>
        <taxon>Dothideomycetes</taxon>
        <taxon>Pleosporomycetidae</taxon>
        <taxon>Pleosporales</taxon>
        <taxon>Pleosporineae</taxon>
        <taxon>Didymellaceae</taxon>
        <taxon>Didymella</taxon>
    </lineage>
</organism>
<dbReference type="Gene3D" id="3.40.30.110">
    <property type="match status" value="2"/>
</dbReference>
<accession>A0A9W9D070</accession>
<gene>
    <name evidence="2" type="ORF">N0V91_010775</name>
</gene>
<keyword evidence="3" id="KW-1185">Reference proteome</keyword>
<dbReference type="InterPro" id="IPR058268">
    <property type="entry name" value="DUF7962"/>
</dbReference>
<dbReference type="AlphaFoldDB" id="A0A9W9D070"/>
<reference evidence="2" key="1">
    <citation type="submission" date="2022-10" db="EMBL/GenBank/DDBJ databases">
        <title>Tapping the CABI collections for fungal endophytes: first genome assemblies for Collariella, Neodidymelliopsis, Ascochyta clinopodiicola, Didymella pomorum, Didymosphaeria variabile, Neocosmospora piperis and Neocucurbitaria cava.</title>
        <authorList>
            <person name="Hill R."/>
        </authorList>
    </citation>
    <scope>NUCLEOTIDE SEQUENCE</scope>
    <source>
        <strain evidence="2">IMI 355091</strain>
    </source>
</reference>
<proteinExistence type="predicted"/>
<name>A0A9W9D070_9PLEO</name>
<dbReference type="Pfam" id="PF25907">
    <property type="entry name" value="DUF7962"/>
    <property type="match status" value="1"/>
</dbReference>
<dbReference type="EMBL" id="JAPEVA010000154">
    <property type="protein sequence ID" value="KAJ4395537.1"/>
    <property type="molecule type" value="Genomic_DNA"/>
</dbReference>
<protein>
    <recommendedName>
        <fullName evidence="1">DUF7962 domain-containing protein</fullName>
    </recommendedName>
</protein>
<sequence length="392" mass="44369">MPRPLLKETFELAYRKIPILAIGREIYCDTSLIIEALEYYFPSQSRTCYGSSASGSYGTVYPHAKVSGWDYRPLARGFANFWADKPLFRTTTGLIPHTVWESQSGVDRAQLIGHKLDSEKLKAKVPQNLAAFDLHLCLLEPLFKTEGRKEGWILPTESPSLADVSLYYQVRWGVDIASGRGIYNLTGGGTKDTSEEVTKDVWNEQRYSGLWRWFHDFEKHINSLPDLEVVAKDGDYAWKQTLKETELWKDENCMVPAAVSSHQSLDAQRGLEPGVVVSVVPDDTGRGDPTIGKLVKIGVEEVVIKPETRGKLEMQSSKDLHQGAKHLDVSQGIAIQPRAALRGMRRTRPTPDPSELCHHVQEDDREMRKRMEWPTELSMVRRHVYVYPGTMA</sequence>